<keyword evidence="2" id="KW-0805">Transcription regulation</keyword>
<protein>
    <recommendedName>
        <fullName evidence="5">HTH lysR-type domain-containing protein</fullName>
    </recommendedName>
</protein>
<evidence type="ECO:0000313" key="6">
    <source>
        <dbReference type="EMBL" id="AIY66844.1"/>
    </source>
</evidence>
<evidence type="ECO:0000256" key="4">
    <source>
        <dbReference type="ARBA" id="ARBA00023163"/>
    </source>
</evidence>
<dbReference type="InterPro" id="IPR005119">
    <property type="entry name" value="LysR_subst-bd"/>
</dbReference>
<dbReference type="SUPFAM" id="SSF46785">
    <property type="entry name" value="Winged helix' DNA-binding domain"/>
    <property type="match status" value="1"/>
</dbReference>
<evidence type="ECO:0000256" key="1">
    <source>
        <dbReference type="ARBA" id="ARBA00009437"/>
    </source>
</evidence>
<dbReference type="GO" id="GO:0003700">
    <property type="term" value="F:DNA-binding transcription factor activity"/>
    <property type="evidence" value="ECO:0007669"/>
    <property type="project" value="InterPro"/>
</dbReference>
<keyword evidence="3" id="KW-0238">DNA-binding</keyword>
<evidence type="ECO:0000256" key="3">
    <source>
        <dbReference type="ARBA" id="ARBA00023125"/>
    </source>
</evidence>
<dbReference type="EMBL" id="CP009889">
    <property type="protein sequence ID" value="AIY66844.1"/>
    <property type="molecule type" value="Genomic_DNA"/>
</dbReference>
<dbReference type="Pfam" id="PF00126">
    <property type="entry name" value="HTH_1"/>
    <property type="match status" value="1"/>
</dbReference>
<dbReference type="Pfam" id="PF03466">
    <property type="entry name" value="LysR_substrate"/>
    <property type="match status" value="1"/>
</dbReference>
<dbReference type="InterPro" id="IPR036390">
    <property type="entry name" value="WH_DNA-bd_sf"/>
</dbReference>
<proteinExistence type="inferred from homology"/>
<dbReference type="eggNOG" id="COG0583">
    <property type="taxonomic scope" value="Bacteria"/>
</dbReference>
<feature type="domain" description="HTH lysR-type" evidence="5">
    <location>
        <begin position="4"/>
        <end position="61"/>
    </location>
</feature>
<dbReference type="AlphaFoldDB" id="A0A0A7EJM0"/>
<evidence type="ECO:0000259" key="5">
    <source>
        <dbReference type="PROSITE" id="PS50931"/>
    </source>
</evidence>
<dbReference type="RefSeq" id="WP_040135403.1">
    <property type="nucleotide sequence ID" value="NZ_CP009889.1"/>
</dbReference>
<gene>
    <name evidence="6" type="ORF">OM33_17215</name>
</gene>
<dbReference type="Gene3D" id="1.10.10.10">
    <property type="entry name" value="Winged helix-like DNA-binding domain superfamily/Winged helix DNA-binding domain"/>
    <property type="match status" value="1"/>
</dbReference>
<dbReference type="Proteomes" id="UP000030341">
    <property type="component" value="Chromosome 2"/>
</dbReference>
<comment type="similarity">
    <text evidence="1">Belongs to the LysR transcriptional regulatory family.</text>
</comment>
<dbReference type="OrthoDB" id="9785745at2"/>
<dbReference type="STRING" id="1348114.OM33_17215"/>
<name>A0A0A7EJM0_9GAMM</name>
<keyword evidence="7" id="KW-1185">Reference proteome</keyword>
<organism evidence="6 7">
    <name type="scientific">Pseudoalteromonas piratica</name>
    <dbReference type="NCBI Taxonomy" id="1348114"/>
    <lineage>
        <taxon>Bacteria</taxon>
        <taxon>Pseudomonadati</taxon>
        <taxon>Pseudomonadota</taxon>
        <taxon>Gammaproteobacteria</taxon>
        <taxon>Alteromonadales</taxon>
        <taxon>Pseudoalteromonadaceae</taxon>
        <taxon>Pseudoalteromonas</taxon>
    </lineage>
</organism>
<dbReference type="GO" id="GO:0000976">
    <property type="term" value="F:transcription cis-regulatory region binding"/>
    <property type="evidence" value="ECO:0007669"/>
    <property type="project" value="TreeGrafter"/>
</dbReference>
<dbReference type="PROSITE" id="PS50931">
    <property type="entry name" value="HTH_LYSR"/>
    <property type="match status" value="1"/>
</dbReference>
<reference evidence="6 7" key="1">
    <citation type="submission" date="2014-11" db="EMBL/GenBank/DDBJ databases">
        <title>Complete Genome Sequence of Pseudoalteromonas sp. Strain OCN003 Isolated from Kaneohe Bay, Oahu, Hawaii.</title>
        <authorList>
            <person name="Beurmann S."/>
            <person name="Videau P."/>
            <person name="Ushijima B."/>
            <person name="Smith A.M."/>
            <person name="Aeby G.S."/>
            <person name="Callahan S.M."/>
            <person name="Belcaid M."/>
        </authorList>
    </citation>
    <scope>NUCLEOTIDE SEQUENCE [LARGE SCALE GENOMIC DNA]</scope>
    <source>
        <strain evidence="6 7">OCN003</strain>
    </source>
</reference>
<dbReference type="KEGG" id="pseo:OM33_17215"/>
<accession>A0A0A7EJM0</accession>
<dbReference type="InterPro" id="IPR000847">
    <property type="entry name" value="LysR_HTH_N"/>
</dbReference>
<dbReference type="SUPFAM" id="SSF53850">
    <property type="entry name" value="Periplasmic binding protein-like II"/>
    <property type="match status" value="1"/>
</dbReference>
<dbReference type="PANTHER" id="PTHR30126">
    <property type="entry name" value="HTH-TYPE TRANSCRIPTIONAL REGULATOR"/>
    <property type="match status" value="1"/>
</dbReference>
<dbReference type="HOGENOM" id="CLU_039613_6_1_6"/>
<dbReference type="PANTHER" id="PTHR30126:SF5">
    <property type="entry name" value="HTH-TYPE TRANSCRIPTIONAL ACTIVATOR CMPR"/>
    <property type="match status" value="1"/>
</dbReference>
<keyword evidence="4" id="KW-0804">Transcription</keyword>
<dbReference type="Gene3D" id="3.40.190.290">
    <property type="match status" value="1"/>
</dbReference>
<evidence type="ECO:0000313" key="7">
    <source>
        <dbReference type="Proteomes" id="UP000030341"/>
    </source>
</evidence>
<sequence>MRLPTVRQLQLLKALDQYKSISLVAQQLHVSQPSVSIQLKQLSETVDMPAYHQHGKTIVLTDAGKALLKCANEVFTSFHNLSVSIDELKSVTSGSLNLCVVSTAKYFLPLILGAFCKKHPKVDINLKIGNRQEVKERIEANEDDFYFFSQCPERPEIIKTPLLDNELVVIAPARHELHLQQEVSLNRLSHYPFIMREKGSGTRNLIEQFCKTQQLTLNEKMTIESNEAIKYAVASGLGLSILSRHALDYGEVPGLVKLDVTGFPIRSTWFLAKRQDRKQSLLASAFEAFMKEQGVAILERSQVSAKSALSS</sequence>
<dbReference type="InterPro" id="IPR036388">
    <property type="entry name" value="WH-like_DNA-bd_sf"/>
</dbReference>
<evidence type="ECO:0000256" key="2">
    <source>
        <dbReference type="ARBA" id="ARBA00023015"/>
    </source>
</evidence>